<name>D5P5K0_9MYCO</name>
<dbReference type="GO" id="GO:0008234">
    <property type="term" value="F:cysteine-type peptidase activity"/>
    <property type="evidence" value="ECO:0007669"/>
    <property type="project" value="UniProtKB-KW"/>
</dbReference>
<dbReference type="Pfam" id="PF00877">
    <property type="entry name" value="NLPC_P60"/>
    <property type="match status" value="1"/>
</dbReference>
<keyword evidence="3" id="KW-0378">Hydrolase</keyword>
<comment type="similarity">
    <text evidence="1">Belongs to the peptidase C40 family.</text>
</comment>
<dbReference type="eggNOG" id="COG0791">
    <property type="taxonomic scope" value="Bacteria"/>
</dbReference>
<protein>
    <submittedName>
        <fullName evidence="6">NlpC/P60 family protein</fullName>
    </submittedName>
</protein>
<evidence type="ECO:0000259" key="5">
    <source>
        <dbReference type="PROSITE" id="PS51935"/>
    </source>
</evidence>
<feature type="domain" description="NlpC/P60" evidence="5">
    <location>
        <begin position="88"/>
        <end position="213"/>
    </location>
</feature>
<organism evidence="6 7">
    <name type="scientific">Mycobacterium parascrofulaceum ATCC BAA-614</name>
    <dbReference type="NCBI Taxonomy" id="525368"/>
    <lineage>
        <taxon>Bacteria</taxon>
        <taxon>Bacillati</taxon>
        <taxon>Actinomycetota</taxon>
        <taxon>Actinomycetes</taxon>
        <taxon>Mycobacteriales</taxon>
        <taxon>Mycobacteriaceae</taxon>
        <taxon>Mycobacterium</taxon>
        <taxon>Mycobacterium simiae complex</taxon>
    </lineage>
</organism>
<keyword evidence="2" id="KW-0645">Protease</keyword>
<dbReference type="InterPro" id="IPR000064">
    <property type="entry name" value="NLP_P60_dom"/>
</dbReference>
<dbReference type="AlphaFoldDB" id="D5P5K0"/>
<evidence type="ECO:0000256" key="2">
    <source>
        <dbReference type="ARBA" id="ARBA00022670"/>
    </source>
</evidence>
<dbReference type="SUPFAM" id="SSF54001">
    <property type="entry name" value="Cysteine proteinases"/>
    <property type="match status" value="1"/>
</dbReference>
<reference evidence="6 7" key="1">
    <citation type="submission" date="2010-04" db="EMBL/GenBank/DDBJ databases">
        <authorList>
            <person name="Muzny D."/>
            <person name="Qin X."/>
            <person name="Deng J."/>
            <person name="Jiang H."/>
            <person name="Liu Y."/>
            <person name="Qu J."/>
            <person name="Song X.-Z."/>
            <person name="Zhang L."/>
            <person name="Thornton R."/>
            <person name="Coyle M."/>
            <person name="Francisco L."/>
            <person name="Jackson L."/>
            <person name="Javaid M."/>
            <person name="Korchina V."/>
            <person name="Kovar C."/>
            <person name="Mata R."/>
            <person name="Mathew T."/>
            <person name="Ngo R."/>
            <person name="Nguyen L."/>
            <person name="Nguyen N."/>
            <person name="Okwuonu G."/>
            <person name="Ongeri F."/>
            <person name="Pham C."/>
            <person name="Simmons D."/>
            <person name="Wilczek-Boney K."/>
            <person name="Hale W."/>
            <person name="Jakkamsetti A."/>
            <person name="Pham P."/>
            <person name="Ruth R."/>
            <person name="San Lucas F."/>
            <person name="Warren J."/>
            <person name="Zhang J."/>
            <person name="Zhao Z."/>
            <person name="Zhou C."/>
            <person name="Zhu D."/>
            <person name="Lee S."/>
            <person name="Bess C."/>
            <person name="Blankenburg K."/>
            <person name="Forbes L."/>
            <person name="Fu Q."/>
            <person name="Gubbala S."/>
            <person name="Hirani K."/>
            <person name="Jayaseelan J.C."/>
            <person name="Lara F."/>
            <person name="Munidasa M."/>
            <person name="Palculict T."/>
            <person name="Patil S."/>
            <person name="Pu L.-L."/>
            <person name="Saada N."/>
            <person name="Tang L."/>
            <person name="Weissenberger G."/>
            <person name="Zhu Y."/>
            <person name="Hemphill L."/>
            <person name="Shang Y."/>
            <person name="Youmans B."/>
            <person name="Ayvaz T."/>
            <person name="Ross M."/>
            <person name="Santibanez J."/>
            <person name="Aqrawi P."/>
            <person name="Gross S."/>
            <person name="Joshi V."/>
            <person name="Fowler G."/>
            <person name="Nazareth L."/>
            <person name="Reid J."/>
            <person name="Worley K."/>
            <person name="Petrosino J."/>
            <person name="Highlander S."/>
            <person name="Gibbs R."/>
        </authorList>
    </citation>
    <scope>NUCLEOTIDE SEQUENCE [LARGE SCALE GENOMIC DNA]</scope>
    <source>
        <strain evidence="6 7">ATCC BAA-614</strain>
    </source>
</reference>
<dbReference type="GO" id="GO:0006508">
    <property type="term" value="P:proteolysis"/>
    <property type="evidence" value="ECO:0007669"/>
    <property type="project" value="UniProtKB-KW"/>
</dbReference>
<dbReference type="InterPro" id="IPR038765">
    <property type="entry name" value="Papain-like_cys_pep_sf"/>
</dbReference>
<evidence type="ECO:0000256" key="1">
    <source>
        <dbReference type="ARBA" id="ARBA00007074"/>
    </source>
</evidence>
<dbReference type="PANTHER" id="PTHR47359:SF3">
    <property type="entry name" value="NLP_P60 DOMAIN-CONTAINING PROTEIN-RELATED"/>
    <property type="match status" value="1"/>
</dbReference>
<evidence type="ECO:0000256" key="3">
    <source>
        <dbReference type="ARBA" id="ARBA00022801"/>
    </source>
</evidence>
<dbReference type="RefSeq" id="WP_007170465.1">
    <property type="nucleotide sequence ID" value="NZ_GG770556.1"/>
</dbReference>
<evidence type="ECO:0000313" key="6">
    <source>
        <dbReference type="EMBL" id="EFG78654.1"/>
    </source>
</evidence>
<dbReference type="EMBL" id="ADNV01000103">
    <property type="protein sequence ID" value="EFG78654.1"/>
    <property type="molecule type" value="Genomic_DNA"/>
</dbReference>
<comment type="caution">
    <text evidence="6">The sequence shown here is derived from an EMBL/GenBank/DDBJ whole genome shotgun (WGS) entry which is preliminary data.</text>
</comment>
<evidence type="ECO:0000313" key="7">
    <source>
        <dbReference type="Proteomes" id="UP000003653"/>
    </source>
</evidence>
<accession>D5P5K0</accession>
<keyword evidence="7" id="KW-1185">Reference proteome</keyword>
<dbReference type="HOGENOM" id="CLU_065344_0_0_11"/>
<dbReference type="InterPro" id="IPR051794">
    <property type="entry name" value="PG_Endopeptidase_C40"/>
</dbReference>
<feature type="non-terminal residue" evidence="6">
    <location>
        <position position="1"/>
    </location>
</feature>
<keyword evidence="4" id="KW-0788">Thiol protease</keyword>
<proteinExistence type="inferred from homology"/>
<evidence type="ECO:0000256" key="4">
    <source>
        <dbReference type="ARBA" id="ARBA00022807"/>
    </source>
</evidence>
<dbReference type="Proteomes" id="UP000003653">
    <property type="component" value="Unassembled WGS sequence"/>
</dbReference>
<dbReference type="Gene3D" id="3.90.1720.10">
    <property type="entry name" value="endopeptidase domain like (from Nostoc punctiforme)"/>
    <property type="match status" value="1"/>
</dbReference>
<gene>
    <name evidence="6" type="ORF">HMPREF0591_1444</name>
</gene>
<dbReference type="PROSITE" id="PS51935">
    <property type="entry name" value="NLPC_P60"/>
    <property type="match status" value="1"/>
</dbReference>
<dbReference type="PANTHER" id="PTHR47359">
    <property type="entry name" value="PEPTIDOGLYCAN DL-ENDOPEPTIDASE CWLO"/>
    <property type="match status" value="1"/>
</dbReference>
<sequence length="213" mass="21790">AQQQQVVNAHRAQDAQLASMVRSMLYARRRGGMGSMPMSAMPLGGGGFSGGGGGLPMLSGLGGLGGHGSRGPHASLVGSWRGASDVPGEPGVGAAQAALSKLGRPYVWGAKGPNSFDCSGLTQWAWRQAGVQLGNDTYTQIKQGVAVPPGQVRAGDLIFPLDAFGEGGRRGPGHVQLAISDHQVVHAPTTGDVVKVAPLPSRYIARRPVRAAA</sequence>